<evidence type="ECO:0000259" key="4">
    <source>
        <dbReference type="Pfam" id="PF08241"/>
    </source>
</evidence>
<keyword evidence="3 5" id="KW-0808">Transferase</keyword>
<evidence type="ECO:0000256" key="2">
    <source>
        <dbReference type="ARBA" id="ARBA00022603"/>
    </source>
</evidence>
<dbReference type="InterPro" id="IPR013216">
    <property type="entry name" value="Methyltransf_11"/>
</dbReference>
<dbReference type="Proteomes" id="UP000000343">
    <property type="component" value="Chromosome"/>
</dbReference>
<proteinExistence type="inferred from homology"/>
<organism evidence="6">
    <name type="scientific">Granulicella tundricola (strain ATCC BAA-1859 / DSM 23138 / MP5ACTX9)</name>
    <dbReference type="NCBI Taxonomy" id="1198114"/>
    <lineage>
        <taxon>Bacteria</taxon>
        <taxon>Pseudomonadati</taxon>
        <taxon>Acidobacteriota</taxon>
        <taxon>Terriglobia</taxon>
        <taxon>Terriglobales</taxon>
        <taxon>Acidobacteriaceae</taxon>
        <taxon>Granulicella</taxon>
    </lineage>
</organism>
<keyword evidence="2 5" id="KW-0489">Methyltransferase</keyword>
<dbReference type="Pfam" id="PF08241">
    <property type="entry name" value="Methyltransf_11"/>
    <property type="match status" value="1"/>
</dbReference>
<dbReference type="CDD" id="cd02440">
    <property type="entry name" value="AdoMet_MTases"/>
    <property type="match status" value="1"/>
</dbReference>
<dbReference type="AlphaFoldDB" id="E8X2U9"/>
<dbReference type="PANTHER" id="PTHR44942:SF4">
    <property type="entry name" value="METHYLTRANSFERASE TYPE 11 DOMAIN-CONTAINING PROTEIN"/>
    <property type="match status" value="1"/>
</dbReference>
<dbReference type="EMBL" id="CP002480">
    <property type="protein sequence ID" value="ADW68083.1"/>
    <property type="molecule type" value="Genomic_DNA"/>
</dbReference>
<dbReference type="GO" id="GO:0032259">
    <property type="term" value="P:methylation"/>
    <property type="evidence" value="ECO:0007669"/>
    <property type="project" value="UniProtKB-KW"/>
</dbReference>
<dbReference type="OrthoDB" id="9797252at2"/>
<dbReference type="eggNOG" id="COG0500">
    <property type="taxonomic scope" value="Bacteria"/>
</dbReference>
<dbReference type="Gene3D" id="3.40.50.150">
    <property type="entry name" value="Vaccinia Virus protein VP39"/>
    <property type="match status" value="1"/>
</dbReference>
<gene>
    <name evidence="5" type="ordered locus">AciX9_1020</name>
</gene>
<evidence type="ECO:0000313" key="5">
    <source>
        <dbReference type="EMBL" id="ADW68083.1"/>
    </source>
</evidence>
<sequence>MTQHAERFTGRVEEYVRFRSRYPRQVLDVLRERCGLTQSDLIADIGAGTGMLSELFLEAGNPVIAVEPNSEMRAACRMLAARFPKLSISDASAEATGLTKTSVDLVTVGRAFHWFDQERALAEFHRILRPGKWVTLVTNRRSQRGSAQAEEYENILLEFGKDYEQVRGSYRSFEGLRPYGGAETFEVKMQADEQMTLQEFVGQTQSLSVAPLVSEPGFEEMQRALEAFFLKRATKGLLTLETVCEVVGWKTPGDSERSFPEQSNHI</sequence>
<feature type="domain" description="Methyltransferase type 11" evidence="4">
    <location>
        <begin position="44"/>
        <end position="134"/>
    </location>
</feature>
<dbReference type="KEGG" id="acm:AciX9_1020"/>
<dbReference type="STRING" id="1198114.AciX9_1020"/>
<dbReference type="InterPro" id="IPR051052">
    <property type="entry name" value="Diverse_substrate_MTase"/>
</dbReference>
<dbReference type="SUPFAM" id="SSF53335">
    <property type="entry name" value="S-adenosyl-L-methionine-dependent methyltransferases"/>
    <property type="match status" value="1"/>
</dbReference>
<evidence type="ECO:0000256" key="3">
    <source>
        <dbReference type="ARBA" id="ARBA00022679"/>
    </source>
</evidence>
<dbReference type="PANTHER" id="PTHR44942">
    <property type="entry name" value="METHYLTRANSF_11 DOMAIN-CONTAINING PROTEIN"/>
    <property type="match status" value="1"/>
</dbReference>
<comment type="similarity">
    <text evidence="1">Belongs to the methyltransferase superfamily.</text>
</comment>
<dbReference type="InterPro" id="IPR029063">
    <property type="entry name" value="SAM-dependent_MTases_sf"/>
</dbReference>
<name>E8X2U9_GRATM</name>
<protein>
    <submittedName>
        <fullName evidence="5">Methyltransferase type 11</fullName>
    </submittedName>
</protein>
<dbReference type="PaxDb" id="1198114-AciX9_1020"/>
<evidence type="ECO:0000313" key="6">
    <source>
        <dbReference type="Proteomes" id="UP000000343"/>
    </source>
</evidence>
<keyword evidence="6" id="KW-1185">Reference proteome</keyword>
<accession>E8X2U9</accession>
<dbReference type="GO" id="GO:0008757">
    <property type="term" value="F:S-adenosylmethionine-dependent methyltransferase activity"/>
    <property type="evidence" value="ECO:0007669"/>
    <property type="project" value="InterPro"/>
</dbReference>
<reference evidence="6" key="1">
    <citation type="submission" date="2011-01" db="EMBL/GenBank/DDBJ databases">
        <title>Complete sequence of chromosome of Acidobacterium sp. MP5ACTX9.</title>
        <authorList>
            <consortium name="US DOE Joint Genome Institute"/>
            <person name="Lucas S."/>
            <person name="Copeland A."/>
            <person name="Lapidus A."/>
            <person name="Cheng J.-F."/>
            <person name="Goodwin L."/>
            <person name="Pitluck S."/>
            <person name="Teshima H."/>
            <person name="Detter J.C."/>
            <person name="Han C."/>
            <person name="Tapia R."/>
            <person name="Land M."/>
            <person name="Hauser L."/>
            <person name="Kyrpides N."/>
            <person name="Ivanova N."/>
            <person name="Ovchinnikova G."/>
            <person name="Pagani I."/>
            <person name="Rawat S.R."/>
            <person name="Mannisto M."/>
            <person name="Haggblom M.M."/>
            <person name="Woyke T."/>
        </authorList>
    </citation>
    <scope>NUCLEOTIDE SEQUENCE [LARGE SCALE GENOMIC DNA]</scope>
    <source>
        <strain evidence="6">MP5ACTX9</strain>
    </source>
</reference>
<evidence type="ECO:0000256" key="1">
    <source>
        <dbReference type="ARBA" id="ARBA00008361"/>
    </source>
</evidence>
<dbReference type="HOGENOM" id="CLU_049344_3_3_0"/>